<dbReference type="InterPro" id="IPR036388">
    <property type="entry name" value="WH-like_DNA-bd_sf"/>
</dbReference>
<feature type="compositionally biased region" description="Basic and acidic residues" evidence="7">
    <location>
        <begin position="1"/>
        <end position="20"/>
    </location>
</feature>
<keyword evidence="11" id="KW-1185">Reference proteome</keyword>
<dbReference type="Pfam" id="PF09339">
    <property type="entry name" value="HTH_IclR"/>
    <property type="match status" value="1"/>
</dbReference>
<organism evidence="10 11">
    <name type="scientific">Nocardia terrae</name>
    <dbReference type="NCBI Taxonomy" id="2675851"/>
    <lineage>
        <taxon>Bacteria</taxon>
        <taxon>Bacillati</taxon>
        <taxon>Actinomycetota</taxon>
        <taxon>Actinomycetes</taxon>
        <taxon>Mycobacteriales</taxon>
        <taxon>Nocardiaceae</taxon>
        <taxon>Nocardia</taxon>
    </lineage>
</organism>
<proteinExistence type="predicted"/>
<dbReference type="SMART" id="SM00346">
    <property type="entry name" value="HTH_ICLR"/>
    <property type="match status" value="1"/>
</dbReference>
<gene>
    <name evidence="10" type="ORF">GPX89_23980</name>
</gene>
<dbReference type="RefSeq" id="WP_157389971.1">
    <property type="nucleotide sequence ID" value="NZ_WRPP01000005.1"/>
</dbReference>
<evidence type="ECO:0000256" key="1">
    <source>
        <dbReference type="ARBA" id="ARBA00022798"/>
    </source>
</evidence>
<dbReference type="SUPFAM" id="SSF55781">
    <property type="entry name" value="GAF domain-like"/>
    <property type="match status" value="1"/>
</dbReference>
<dbReference type="Pfam" id="PF01614">
    <property type="entry name" value="IclR_C"/>
    <property type="match status" value="1"/>
</dbReference>
<evidence type="ECO:0000256" key="6">
    <source>
        <dbReference type="ARBA" id="ARBA00070406"/>
    </source>
</evidence>
<keyword evidence="1" id="KW-0319">Glycerol metabolism</keyword>
<dbReference type="SUPFAM" id="SSF46785">
    <property type="entry name" value="Winged helix' DNA-binding domain"/>
    <property type="match status" value="1"/>
</dbReference>
<evidence type="ECO:0000313" key="10">
    <source>
        <dbReference type="EMBL" id="MVU80294.1"/>
    </source>
</evidence>
<dbReference type="PROSITE" id="PS51077">
    <property type="entry name" value="HTH_ICLR"/>
    <property type="match status" value="1"/>
</dbReference>
<dbReference type="InterPro" id="IPR005471">
    <property type="entry name" value="Tscrpt_reg_IclR_N"/>
</dbReference>
<evidence type="ECO:0000259" key="8">
    <source>
        <dbReference type="PROSITE" id="PS51077"/>
    </source>
</evidence>
<name>A0A7K1V138_9NOCA</name>
<dbReference type="GO" id="GO:0006071">
    <property type="term" value="P:glycerol metabolic process"/>
    <property type="evidence" value="ECO:0007669"/>
    <property type="project" value="UniProtKB-KW"/>
</dbReference>
<evidence type="ECO:0000259" key="9">
    <source>
        <dbReference type="PROSITE" id="PS51078"/>
    </source>
</evidence>
<keyword evidence="3" id="KW-0238">DNA-binding</keyword>
<dbReference type="Proteomes" id="UP000466794">
    <property type="component" value="Unassembled WGS sequence"/>
</dbReference>
<dbReference type="GO" id="GO:0003700">
    <property type="term" value="F:DNA-binding transcription factor activity"/>
    <property type="evidence" value="ECO:0007669"/>
    <property type="project" value="TreeGrafter"/>
</dbReference>
<dbReference type="PANTHER" id="PTHR30136">
    <property type="entry name" value="HELIX-TURN-HELIX TRANSCRIPTIONAL REGULATOR, ICLR FAMILY"/>
    <property type="match status" value="1"/>
</dbReference>
<dbReference type="EMBL" id="WRPP01000005">
    <property type="protein sequence ID" value="MVU80294.1"/>
    <property type="molecule type" value="Genomic_DNA"/>
</dbReference>
<feature type="domain" description="HTH iclR-type" evidence="8">
    <location>
        <begin position="25"/>
        <end position="87"/>
    </location>
</feature>
<dbReference type="AlphaFoldDB" id="A0A7K1V138"/>
<dbReference type="InterPro" id="IPR050707">
    <property type="entry name" value="HTH_MetabolicPath_Reg"/>
</dbReference>
<evidence type="ECO:0000256" key="4">
    <source>
        <dbReference type="ARBA" id="ARBA00023163"/>
    </source>
</evidence>
<feature type="region of interest" description="Disordered" evidence="7">
    <location>
        <begin position="1"/>
        <end position="22"/>
    </location>
</feature>
<evidence type="ECO:0000256" key="3">
    <source>
        <dbReference type="ARBA" id="ARBA00023125"/>
    </source>
</evidence>
<evidence type="ECO:0000256" key="7">
    <source>
        <dbReference type="SAM" id="MobiDB-lite"/>
    </source>
</evidence>
<reference evidence="10 11" key="1">
    <citation type="submission" date="2019-12" db="EMBL/GenBank/DDBJ databases">
        <title>Nocardia sp. nov. ET3-3 isolated from soil.</title>
        <authorList>
            <person name="Kanchanasin P."/>
            <person name="Tanasupawat S."/>
            <person name="Yuki M."/>
            <person name="Kudo T."/>
        </authorList>
    </citation>
    <scope>NUCLEOTIDE SEQUENCE [LARGE SCALE GENOMIC DNA]</scope>
    <source>
        <strain evidence="10 11">ET3-3</strain>
    </source>
</reference>
<dbReference type="InterPro" id="IPR029016">
    <property type="entry name" value="GAF-like_dom_sf"/>
</dbReference>
<comment type="function">
    <text evidence="5">May be an activator protein for the gylABX operon.</text>
</comment>
<sequence>MQRPDAVRRTDERARGRADETANGVKSARRAIAVLEVFAARPAWLSLVDMHEATGFPRSSLHGLLRTLRDAGWIETDDTGTRFRLGVRALVCGTAYLDRDPAIPYATETLEKLREQTGFTVHYARLHGGEVVYLETRESRSSEHLISRVGRTLPAHATALGKALLAELSDGELKALLPERLPARTEHTVTSREVLFSELTVIRDRGYATEHEEGTAGVACAAAAVPYRLPATDALSCSMPLDRVTEAEQHRVGAVLRDAAAVLARRLRQAGIR</sequence>
<dbReference type="InterPro" id="IPR014757">
    <property type="entry name" value="Tscrpt_reg_IclR_C"/>
</dbReference>
<comment type="caution">
    <text evidence="10">The sequence shown here is derived from an EMBL/GenBank/DDBJ whole genome shotgun (WGS) entry which is preliminary data.</text>
</comment>
<dbReference type="PROSITE" id="PS51078">
    <property type="entry name" value="ICLR_ED"/>
    <property type="match status" value="1"/>
</dbReference>
<feature type="domain" description="IclR-ED" evidence="9">
    <location>
        <begin position="88"/>
        <end position="269"/>
    </location>
</feature>
<dbReference type="Gene3D" id="1.10.10.10">
    <property type="entry name" value="Winged helix-like DNA-binding domain superfamily/Winged helix DNA-binding domain"/>
    <property type="match status" value="1"/>
</dbReference>
<keyword evidence="4" id="KW-0804">Transcription</keyword>
<evidence type="ECO:0000313" key="11">
    <source>
        <dbReference type="Proteomes" id="UP000466794"/>
    </source>
</evidence>
<evidence type="ECO:0000256" key="2">
    <source>
        <dbReference type="ARBA" id="ARBA00023015"/>
    </source>
</evidence>
<dbReference type="InterPro" id="IPR036390">
    <property type="entry name" value="WH_DNA-bd_sf"/>
</dbReference>
<dbReference type="PANTHER" id="PTHR30136:SF24">
    <property type="entry name" value="HTH-TYPE TRANSCRIPTIONAL REPRESSOR ALLR"/>
    <property type="match status" value="1"/>
</dbReference>
<accession>A0A7K1V138</accession>
<keyword evidence="2" id="KW-0805">Transcription regulation</keyword>
<evidence type="ECO:0000256" key="5">
    <source>
        <dbReference type="ARBA" id="ARBA00058938"/>
    </source>
</evidence>
<dbReference type="FunFam" id="1.10.10.10:FF:000056">
    <property type="entry name" value="IclR family transcriptional regulator"/>
    <property type="match status" value="1"/>
</dbReference>
<dbReference type="Gene3D" id="3.30.450.40">
    <property type="match status" value="1"/>
</dbReference>
<dbReference type="GO" id="GO:0045892">
    <property type="term" value="P:negative regulation of DNA-templated transcription"/>
    <property type="evidence" value="ECO:0007669"/>
    <property type="project" value="TreeGrafter"/>
</dbReference>
<dbReference type="GO" id="GO:0003677">
    <property type="term" value="F:DNA binding"/>
    <property type="evidence" value="ECO:0007669"/>
    <property type="project" value="UniProtKB-KW"/>
</dbReference>
<protein>
    <recommendedName>
        <fullName evidence="6">Glycerol operon regulatory protein</fullName>
    </recommendedName>
</protein>